<comment type="caution">
    <text evidence="6">The sequence shown here is derived from an EMBL/GenBank/DDBJ whole genome shotgun (WGS) entry which is preliminary data.</text>
</comment>
<dbReference type="GO" id="GO:0009966">
    <property type="term" value="P:regulation of signal transduction"/>
    <property type="evidence" value="ECO:0007669"/>
    <property type="project" value="UniProtKB-ARBA"/>
</dbReference>
<feature type="compositionally biased region" description="Polar residues" evidence="4">
    <location>
        <begin position="75"/>
        <end position="85"/>
    </location>
</feature>
<dbReference type="PANTHER" id="PTHR48051">
    <property type="match status" value="1"/>
</dbReference>
<gene>
    <name evidence="6" type="ORF">C0Q70_05061</name>
</gene>
<dbReference type="Pfam" id="PF00560">
    <property type="entry name" value="LRR_1"/>
    <property type="match status" value="1"/>
</dbReference>
<dbReference type="Proteomes" id="UP000245119">
    <property type="component" value="Linkage Group LG3"/>
</dbReference>
<evidence type="ECO:0000313" key="7">
    <source>
        <dbReference type="Proteomes" id="UP000245119"/>
    </source>
</evidence>
<dbReference type="SUPFAM" id="SSF52540">
    <property type="entry name" value="P-loop containing nucleoside triphosphate hydrolases"/>
    <property type="match status" value="1"/>
</dbReference>
<dbReference type="PROSITE" id="PS51424">
    <property type="entry name" value="ROC"/>
    <property type="match status" value="1"/>
</dbReference>
<evidence type="ECO:0000313" key="6">
    <source>
        <dbReference type="EMBL" id="PVD33800.1"/>
    </source>
</evidence>
<sequence length="1064" mass="121290">MPAKSPSQSSKKGSPSPRSRQGQSPKQSLSSSNRKSSAKSLSPSGKKSPGRQKSASPNRSPGSGKTKSGSPISAKTKSGSPTSRSKIPKEDSPGASATTKKKNVIIKSPELTERGLKILDFSGQGMTTVPASLLNTKDIGVLILASNNLRSLPVEMRRIKSLIKLDISRNGIRCVHPGDFSGLPQELESLTDLEELKISECNLPYIPPAVWRLKKLKLLDISRNKINILPPEIGNLTELKRLNLQQTNITSLPPEIAYCQELEEILLWGNSIESLPDTLPEMPKLRVMALNYRSFCGVVDPYMENLLRKRQINSEHIPVVVFELPALEVLDLECTKLNNLPDVLDMSHNMLNNLPDDIGHLLSLRILRVNNNNFERIPATIGQLENLTELNMAKNHIRHLPGEIRGLYNLKTMVLEGNDLQSLPDEICELRNLETLDLTSNSIHFLPMKFYKLVNLKEAHVYRKLSKHGLWLYQNPLEQPPPEIWCTEKTENIFQYLKKLLIMKTENLQRQKILMLGNSQTGKTSLMHVLAQGKASLTEAITDGTRLLNQMPCKTENNVPFMLLDFGGDSAYEPIYHLFLDSKALSMIIYNINTFKQENFYHMIGHWLDILNCFTPGIVVKIVGTHCDLLSKEESSLEELTRQQEIVCQMVKHHLHDYQKHLQAELDSIKLELDMFDKTNEKGSELSSMQESALKMLHTRRDRLNDILSCPLRVLPKVSAVSASDSLEGIKELMNDLEHLAIDRTLFPHAQRKVPQHWNRLKAAIKQQCGNYLLWSQVKKIAVGFDVHDAELEDCVEHFHDTGEVFWFKKISGFSHILFHRPHILVDLLASLYRHDMNHFLQYPENKVFYSKGYLKPKAFSETKELFLRYGQISRPLINCMWFHLKMENNIIEDFLQLLPLTCLCYTIPETDVTSMQLHQRPLMVLPYYNHDTDLTPLHEVWPEVQPSNEKNLRVMYHFPIIFPMGILHEVAASIQDIVLTRMDWKDIIYATTETAKFLLRKCVDASTNTGTLVLAVRSCDFTVVQEVLKDLMELVTRVLTHYPGLYWKLEIPGSSTTMLLKHM</sequence>
<dbReference type="GO" id="GO:0005737">
    <property type="term" value="C:cytoplasm"/>
    <property type="evidence" value="ECO:0007669"/>
    <property type="project" value="TreeGrafter"/>
</dbReference>
<keyword evidence="1" id="KW-0433">Leucine-rich repeat</keyword>
<dbReference type="InterPro" id="IPR003591">
    <property type="entry name" value="Leu-rich_rpt_typical-subtyp"/>
</dbReference>
<dbReference type="PANTHER" id="PTHR48051:SF54">
    <property type="entry name" value="LEUCINE-RICH REPEAT-CONTAINING PROTEIN"/>
    <property type="match status" value="1"/>
</dbReference>
<dbReference type="Gene3D" id="3.40.50.300">
    <property type="entry name" value="P-loop containing nucleotide triphosphate hydrolases"/>
    <property type="match status" value="1"/>
</dbReference>
<evidence type="ECO:0000259" key="5">
    <source>
        <dbReference type="PROSITE" id="PS51424"/>
    </source>
</evidence>
<feature type="compositionally biased region" description="Low complexity" evidence="4">
    <location>
        <begin position="60"/>
        <end position="73"/>
    </location>
</feature>
<evidence type="ECO:0000256" key="4">
    <source>
        <dbReference type="SAM" id="MobiDB-lite"/>
    </source>
</evidence>
<feature type="compositionally biased region" description="Low complexity" evidence="4">
    <location>
        <begin position="1"/>
        <end position="47"/>
    </location>
</feature>
<dbReference type="Gene3D" id="1.10.10.10">
    <property type="entry name" value="Winged helix-like DNA-binding domain superfamily/Winged helix DNA-binding domain"/>
    <property type="match status" value="1"/>
</dbReference>
<accession>A0A2T7PK66</accession>
<evidence type="ECO:0000256" key="1">
    <source>
        <dbReference type="ARBA" id="ARBA00022614"/>
    </source>
</evidence>
<keyword evidence="7" id="KW-1185">Reference proteome</keyword>
<dbReference type="STRING" id="400727.A0A2T7PK66"/>
<dbReference type="SMART" id="SM00369">
    <property type="entry name" value="LRR_TYP"/>
    <property type="match status" value="10"/>
</dbReference>
<evidence type="ECO:0000256" key="3">
    <source>
        <dbReference type="ARBA" id="ARBA00022741"/>
    </source>
</evidence>
<reference evidence="6 7" key="1">
    <citation type="submission" date="2018-04" db="EMBL/GenBank/DDBJ databases">
        <title>The genome of golden apple snail Pomacea canaliculata provides insight into stress tolerance and invasive adaptation.</title>
        <authorList>
            <person name="Liu C."/>
            <person name="Liu B."/>
            <person name="Ren Y."/>
            <person name="Zhang Y."/>
            <person name="Wang H."/>
            <person name="Li S."/>
            <person name="Jiang F."/>
            <person name="Yin L."/>
            <person name="Zhang G."/>
            <person name="Qian W."/>
            <person name="Fan W."/>
        </authorList>
    </citation>
    <scope>NUCLEOTIDE SEQUENCE [LARGE SCALE GENOMIC DNA]</scope>
    <source>
        <strain evidence="6">SZHN2017</strain>
        <tissue evidence="6">Muscle</tissue>
    </source>
</reference>
<feature type="region of interest" description="Disordered" evidence="4">
    <location>
        <begin position="1"/>
        <end position="103"/>
    </location>
</feature>
<protein>
    <recommendedName>
        <fullName evidence="5">Roc domain-containing protein</fullName>
    </recommendedName>
</protein>
<organism evidence="6 7">
    <name type="scientific">Pomacea canaliculata</name>
    <name type="common">Golden apple snail</name>
    <dbReference type="NCBI Taxonomy" id="400727"/>
    <lineage>
        <taxon>Eukaryota</taxon>
        <taxon>Metazoa</taxon>
        <taxon>Spiralia</taxon>
        <taxon>Lophotrochozoa</taxon>
        <taxon>Mollusca</taxon>
        <taxon>Gastropoda</taxon>
        <taxon>Caenogastropoda</taxon>
        <taxon>Architaenioglossa</taxon>
        <taxon>Ampullarioidea</taxon>
        <taxon>Ampullariidae</taxon>
        <taxon>Pomacea</taxon>
    </lineage>
</organism>
<dbReference type="GO" id="GO:0000166">
    <property type="term" value="F:nucleotide binding"/>
    <property type="evidence" value="ECO:0007669"/>
    <property type="project" value="UniProtKB-KW"/>
</dbReference>
<dbReference type="SUPFAM" id="SSF52058">
    <property type="entry name" value="L domain-like"/>
    <property type="match status" value="1"/>
</dbReference>
<dbReference type="EMBL" id="PZQS01000003">
    <property type="protein sequence ID" value="PVD33800.1"/>
    <property type="molecule type" value="Genomic_DNA"/>
</dbReference>
<feature type="domain" description="Roc" evidence="5">
    <location>
        <begin position="504"/>
        <end position="700"/>
    </location>
</feature>
<dbReference type="InterPro" id="IPR032675">
    <property type="entry name" value="LRR_dom_sf"/>
</dbReference>
<dbReference type="OrthoDB" id="676979at2759"/>
<name>A0A2T7PK66_POMCA</name>
<dbReference type="InterPro" id="IPR027417">
    <property type="entry name" value="P-loop_NTPase"/>
</dbReference>
<dbReference type="InterPro" id="IPR036388">
    <property type="entry name" value="WH-like_DNA-bd_sf"/>
</dbReference>
<dbReference type="AlphaFoldDB" id="A0A2T7PK66"/>
<proteinExistence type="predicted"/>
<dbReference type="InterPro" id="IPR050216">
    <property type="entry name" value="LRR_domain-containing"/>
</dbReference>
<evidence type="ECO:0000256" key="2">
    <source>
        <dbReference type="ARBA" id="ARBA00022737"/>
    </source>
</evidence>
<keyword evidence="2" id="KW-0677">Repeat</keyword>
<keyword evidence="3" id="KW-0547">Nucleotide-binding</keyword>
<dbReference type="Gene3D" id="3.80.10.10">
    <property type="entry name" value="Ribonuclease Inhibitor"/>
    <property type="match status" value="4"/>
</dbReference>
<dbReference type="Pfam" id="PF13855">
    <property type="entry name" value="LRR_8"/>
    <property type="match status" value="1"/>
</dbReference>
<dbReference type="Pfam" id="PF08477">
    <property type="entry name" value="Roc"/>
    <property type="match status" value="1"/>
</dbReference>
<dbReference type="InterPro" id="IPR001611">
    <property type="entry name" value="Leu-rich_rpt"/>
</dbReference>
<dbReference type="InterPro" id="IPR020859">
    <property type="entry name" value="ROC"/>
</dbReference>